<dbReference type="InterPro" id="IPR023214">
    <property type="entry name" value="HAD_sf"/>
</dbReference>
<dbReference type="InterPro" id="IPR023299">
    <property type="entry name" value="ATPase_P-typ_cyto_dom_N"/>
</dbReference>
<evidence type="ECO:0000256" key="7">
    <source>
        <dbReference type="ARBA" id="ARBA00022967"/>
    </source>
</evidence>
<evidence type="ECO:0000256" key="1">
    <source>
        <dbReference type="ARBA" id="ARBA00004141"/>
    </source>
</evidence>
<feature type="transmembrane region" description="Helical" evidence="11">
    <location>
        <begin position="739"/>
        <end position="767"/>
    </location>
</feature>
<dbReference type="SFLD" id="SFLDF00027">
    <property type="entry name" value="p-type_atpase"/>
    <property type="match status" value="1"/>
</dbReference>
<feature type="transmembrane region" description="Helical" evidence="11">
    <location>
        <begin position="824"/>
        <end position="845"/>
    </location>
</feature>
<dbReference type="Proteomes" id="UP000186551">
    <property type="component" value="Unassembled WGS sequence"/>
</dbReference>
<dbReference type="Gene3D" id="3.40.1110.10">
    <property type="entry name" value="Calcium-transporting ATPase, cytoplasmic domain N"/>
    <property type="match status" value="1"/>
</dbReference>
<dbReference type="InterPro" id="IPR008250">
    <property type="entry name" value="ATPase_P-typ_transduc_dom_A_sf"/>
</dbReference>
<dbReference type="STRING" id="1797110.A3841_00605"/>
<dbReference type="PRINTS" id="PR00120">
    <property type="entry name" value="HATPASE"/>
</dbReference>
<name>A0A1Q5PBX8_9BACT</name>
<evidence type="ECO:0000259" key="12">
    <source>
        <dbReference type="SMART" id="SM00831"/>
    </source>
</evidence>
<organism evidence="13 14">
    <name type="scientific">Pontibacter flavimaris</name>
    <dbReference type="NCBI Taxonomy" id="1797110"/>
    <lineage>
        <taxon>Bacteria</taxon>
        <taxon>Pseudomonadati</taxon>
        <taxon>Bacteroidota</taxon>
        <taxon>Cytophagia</taxon>
        <taxon>Cytophagales</taxon>
        <taxon>Hymenobacteraceae</taxon>
        <taxon>Pontibacter</taxon>
    </lineage>
</organism>
<dbReference type="GO" id="GO:0005388">
    <property type="term" value="F:P-type calcium transporter activity"/>
    <property type="evidence" value="ECO:0007669"/>
    <property type="project" value="UniProtKB-EC"/>
</dbReference>
<dbReference type="Gene3D" id="2.70.150.10">
    <property type="entry name" value="Calcium-transporting ATPase, cytoplasmic transduction domain A"/>
    <property type="match status" value="1"/>
</dbReference>
<dbReference type="SUPFAM" id="SSF81665">
    <property type="entry name" value="Calcium ATPase, transmembrane domain M"/>
    <property type="match status" value="1"/>
</dbReference>
<evidence type="ECO:0000256" key="2">
    <source>
        <dbReference type="ARBA" id="ARBA00005675"/>
    </source>
</evidence>
<keyword evidence="4" id="KW-0547">Nucleotide-binding</keyword>
<dbReference type="PRINTS" id="PR00119">
    <property type="entry name" value="CATATPASE"/>
</dbReference>
<evidence type="ECO:0000256" key="6">
    <source>
        <dbReference type="ARBA" id="ARBA00022842"/>
    </source>
</evidence>
<dbReference type="FunFam" id="1.20.1110.10:FF:000065">
    <property type="entry name" value="Sarcoplasmic/endoplasmic reticulum calcium ATPase 1"/>
    <property type="match status" value="1"/>
</dbReference>
<dbReference type="GO" id="GO:0005524">
    <property type="term" value="F:ATP binding"/>
    <property type="evidence" value="ECO:0007669"/>
    <property type="project" value="UniProtKB-KW"/>
</dbReference>
<feature type="domain" description="Cation-transporting P-type ATPase N-terminal" evidence="12">
    <location>
        <begin position="1"/>
        <end position="75"/>
    </location>
</feature>
<dbReference type="GO" id="GO:0016020">
    <property type="term" value="C:membrane"/>
    <property type="evidence" value="ECO:0007669"/>
    <property type="project" value="UniProtKB-SubCell"/>
</dbReference>
<sequence>MWFTKSFEEVVADLDANPAQGLSGEEAKARLQKYGPNKLKGKKKKSVLQMFLAQLQDWLIYVLFAAVVITMIMGEYVDSIIILAVIILNAILGVVQEVKAGNAIEALQKMASPKALVRRDGTVQEVDAETLVPGEMLILDAGRYIAADARLVESANLQVEESALTGESVPSTKDATQIHTLETPLGDRFNSVFMSTLVTYGRGEALVTGTGMDTEVGKIASIIGGEEETKTPLEIRLNHLGKTLGKLAIGICVLIFVVALLQGRDLAEMFLISVSLAVASIPEGLAAIVAIVLSIGVTGMSKRNAIIRRLPAVETLGSVNIICSDKTGTLTQNKMKVVQYFTLQGETSVEHGAPNTATDEAILLAKAFILCSDATYDKQTESGTGDPTEIALLLLGDDLGLDREELQAGNKRLNEFAFDSERKLMSTLVEEDGDYTVYTKGAIDNLLNICTHVPENGQIVPLTEAHKEAFAQATERMSTQALRTLGAAYKPVNSVVSTEEMEQDLVLLGLVGMIDPPRTEVRPSVQKAHQAGITTVMITGDHKHTAFAIARELGISESMDQAITGQEVDEMTEEAFQQRVDNFRVFARVSPEHKVKIVRALREQGNIVSMTGDGVNDAPSLQAADIGVAMGITGTDVAKGASDMILTDDNFATIVSAIEQGRNIYNNIRKAVIFLLTCNLGEVVAMFITLLIGWEAPLIATQLLWINLVTDTLPAVALGMDPGDPDVMKDKPRAPNENFFAGGAGIRAIGGGILIGALTIFAFWYGYYEHGFSPFDDAVPVETLKNARTMAFLTLVACQLYYSLAMRHPTKSIFQVGLFSNKYLIGAIVLGLLLQHLIIGIPFMQEAFSLHMLDLEGWITVIILGLVPLLANEVMKFFLRRRRNVAEV</sequence>
<evidence type="ECO:0000256" key="3">
    <source>
        <dbReference type="ARBA" id="ARBA00022692"/>
    </source>
</evidence>
<evidence type="ECO:0000256" key="5">
    <source>
        <dbReference type="ARBA" id="ARBA00022840"/>
    </source>
</evidence>
<feature type="transmembrane region" description="Helical" evidence="11">
    <location>
        <begin position="269"/>
        <end position="299"/>
    </location>
</feature>
<dbReference type="SUPFAM" id="SSF81653">
    <property type="entry name" value="Calcium ATPase, transduction domain A"/>
    <property type="match status" value="1"/>
</dbReference>
<dbReference type="InterPro" id="IPR006068">
    <property type="entry name" value="ATPase_P-typ_cation-transptr_C"/>
</dbReference>
<dbReference type="Pfam" id="PF00122">
    <property type="entry name" value="E1-E2_ATPase"/>
    <property type="match status" value="1"/>
</dbReference>
<dbReference type="Pfam" id="PF00689">
    <property type="entry name" value="Cation_ATPase_C"/>
    <property type="match status" value="1"/>
</dbReference>
<evidence type="ECO:0000313" key="13">
    <source>
        <dbReference type="EMBL" id="OKL39759.1"/>
    </source>
</evidence>
<dbReference type="FunFam" id="3.40.50.1000:FF:000028">
    <property type="entry name" value="Calcium-transporting P-type ATPase, putative"/>
    <property type="match status" value="1"/>
</dbReference>
<dbReference type="Pfam" id="PF00690">
    <property type="entry name" value="Cation_ATPase_N"/>
    <property type="match status" value="1"/>
</dbReference>
<dbReference type="FunFam" id="3.40.50.1000:FF:000001">
    <property type="entry name" value="Phospholipid-transporting ATPase IC"/>
    <property type="match status" value="1"/>
</dbReference>
<keyword evidence="14" id="KW-1185">Reference proteome</keyword>
<dbReference type="SUPFAM" id="SSF56784">
    <property type="entry name" value="HAD-like"/>
    <property type="match status" value="1"/>
</dbReference>
<dbReference type="InterPro" id="IPR004014">
    <property type="entry name" value="ATPase_P-typ_cation-transptr_N"/>
</dbReference>
<feature type="transmembrane region" description="Helical" evidence="11">
    <location>
        <begin position="671"/>
        <end position="692"/>
    </location>
</feature>
<keyword evidence="3 11" id="KW-0812">Transmembrane</keyword>
<dbReference type="Gene3D" id="3.40.50.1000">
    <property type="entry name" value="HAD superfamily/HAD-like"/>
    <property type="match status" value="1"/>
</dbReference>
<dbReference type="RefSeq" id="WP_073852808.1">
    <property type="nucleotide sequence ID" value="NZ_LVWA01000007.1"/>
</dbReference>
<comment type="similarity">
    <text evidence="2">Belongs to the cation transport ATPase (P-type) (TC 3.A.3) family. Type IIA subfamily.</text>
</comment>
<keyword evidence="7" id="KW-1278">Translocase</keyword>
<dbReference type="SFLD" id="SFLDS00003">
    <property type="entry name" value="Haloacid_Dehalogenase"/>
    <property type="match status" value="1"/>
</dbReference>
<dbReference type="PROSITE" id="PS00154">
    <property type="entry name" value="ATPASE_E1_E2"/>
    <property type="match status" value="1"/>
</dbReference>
<dbReference type="InterPro" id="IPR001757">
    <property type="entry name" value="P_typ_ATPase"/>
</dbReference>
<dbReference type="AlphaFoldDB" id="A0A1Q5PBX8"/>
<keyword evidence="5" id="KW-0067">ATP-binding</keyword>
<gene>
    <name evidence="13" type="ORF">A3841_00605</name>
</gene>
<evidence type="ECO:0000313" key="14">
    <source>
        <dbReference type="Proteomes" id="UP000186551"/>
    </source>
</evidence>
<keyword evidence="6" id="KW-0460">Magnesium</keyword>
<accession>A0A1Q5PBX8</accession>
<dbReference type="InterPro" id="IPR023298">
    <property type="entry name" value="ATPase_P-typ_TM_dom_sf"/>
</dbReference>
<dbReference type="InterPro" id="IPR018303">
    <property type="entry name" value="ATPase_P-typ_P_site"/>
</dbReference>
<dbReference type="SFLD" id="SFLDG00002">
    <property type="entry name" value="C1.7:_P-type_atpase_like"/>
    <property type="match status" value="1"/>
</dbReference>
<comment type="subcellular location">
    <subcellularLocation>
        <location evidence="1">Membrane</location>
        <topology evidence="1">Multi-pass membrane protein</topology>
    </subcellularLocation>
</comment>
<keyword evidence="8 11" id="KW-1133">Transmembrane helix</keyword>
<dbReference type="PANTHER" id="PTHR42861">
    <property type="entry name" value="CALCIUM-TRANSPORTING ATPASE"/>
    <property type="match status" value="1"/>
</dbReference>
<feature type="transmembrane region" description="Helical" evidence="11">
    <location>
        <begin position="787"/>
        <end position="804"/>
    </location>
</feature>
<dbReference type="EMBL" id="LVWA01000007">
    <property type="protein sequence ID" value="OKL39759.1"/>
    <property type="molecule type" value="Genomic_DNA"/>
</dbReference>
<dbReference type="InterPro" id="IPR036412">
    <property type="entry name" value="HAD-like_sf"/>
</dbReference>
<feature type="transmembrane region" description="Helical" evidence="11">
    <location>
        <begin position="244"/>
        <end position="263"/>
    </location>
</feature>
<proteinExistence type="inferred from homology"/>
<dbReference type="SUPFAM" id="SSF81660">
    <property type="entry name" value="Metal cation-transporting ATPase, ATP-binding domain N"/>
    <property type="match status" value="1"/>
</dbReference>
<keyword evidence="9 11" id="KW-0472">Membrane</keyword>
<dbReference type="Gene3D" id="1.20.1110.10">
    <property type="entry name" value="Calcium-transporting ATPase, transmembrane domain"/>
    <property type="match status" value="1"/>
</dbReference>
<feature type="transmembrane region" description="Helical" evidence="11">
    <location>
        <begin position="47"/>
        <end position="73"/>
    </location>
</feature>
<dbReference type="Pfam" id="PF13246">
    <property type="entry name" value="Cation_ATPase"/>
    <property type="match status" value="1"/>
</dbReference>
<evidence type="ECO:0000256" key="9">
    <source>
        <dbReference type="ARBA" id="ARBA00023136"/>
    </source>
</evidence>
<dbReference type="InterPro" id="IPR059000">
    <property type="entry name" value="ATPase_P-type_domA"/>
</dbReference>
<evidence type="ECO:0000256" key="11">
    <source>
        <dbReference type="SAM" id="Phobius"/>
    </source>
</evidence>
<feature type="transmembrane region" description="Helical" evidence="11">
    <location>
        <begin position="698"/>
        <end position="718"/>
    </location>
</feature>
<dbReference type="GO" id="GO:0016887">
    <property type="term" value="F:ATP hydrolysis activity"/>
    <property type="evidence" value="ECO:0007669"/>
    <property type="project" value="InterPro"/>
</dbReference>
<evidence type="ECO:0000256" key="4">
    <source>
        <dbReference type="ARBA" id="ARBA00022741"/>
    </source>
</evidence>
<comment type="caution">
    <text evidence="13">The sequence shown here is derived from an EMBL/GenBank/DDBJ whole genome shotgun (WGS) entry which is preliminary data.</text>
</comment>
<evidence type="ECO:0000256" key="8">
    <source>
        <dbReference type="ARBA" id="ARBA00022989"/>
    </source>
</evidence>
<feature type="transmembrane region" description="Helical" evidence="11">
    <location>
        <begin position="857"/>
        <end position="875"/>
    </location>
</feature>
<dbReference type="SMART" id="SM00831">
    <property type="entry name" value="Cation_ATPase_N"/>
    <property type="match status" value="1"/>
</dbReference>
<dbReference type="CDD" id="cd02089">
    <property type="entry name" value="P-type_ATPase_Ca_prok"/>
    <property type="match status" value="1"/>
</dbReference>
<comment type="catalytic activity">
    <reaction evidence="10">
        <text>Ca(2+)(in) + ATP + H2O = Ca(2+)(out) + ADP + phosphate + H(+)</text>
        <dbReference type="Rhea" id="RHEA:18105"/>
        <dbReference type="ChEBI" id="CHEBI:15377"/>
        <dbReference type="ChEBI" id="CHEBI:15378"/>
        <dbReference type="ChEBI" id="CHEBI:29108"/>
        <dbReference type="ChEBI" id="CHEBI:30616"/>
        <dbReference type="ChEBI" id="CHEBI:43474"/>
        <dbReference type="ChEBI" id="CHEBI:456216"/>
        <dbReference type="EC" id="7.2.2.10"/>
    </reaction>
</comment>
<protein>
    <submittedName>
        <fullName evidence="13">ATPase</fullName>
    </submittedName>
</protein>
<dbReference type="InterPro" id="IPR044492">
    <property type="entry name" value="P_typ_ATPase_HD_dom"/>
</dbReference>
<reference evidence="13 14" key="1">
    <citation type="submission" date="2016-03" db="EMBL/GenBank/DDBJ databases">
        <title>Genome sequence of Pontibacter sp. nov., of the family cytophagaceae, isolated from marine sediment of the Yellow Sea, China.</title>
        <authorList>
            <person name="Zhang G."/>
            <person name="Zhang R."/>
        </authorList>
    </citation>
    <scope>NUCLEOTIDE SEQUENCE [LARGE SCALE GENOMIC DNA]</scope>
    <source>
        <strain evidence="13 14">S10-8</strain>
    </source>
</reference>
<dbReference type="NCBIfam" id="TIGR01494">
    <property type="entry name" value="ATPase_P-type"/>
    <property type="match status" value="2"/>
</dbReference>
<evidence type="ECO:0000256" key="10">
    <source>
        <dbReference type="ARBA" id="ARBA00048694"/>
    </source>
</evidence>
<feature type="transmembrane region" description="Helical" evidence="11">
    <location>
        <begin position="79"/>
        <end position="95"/>
    </location>
</feature>
<dbReference type="OrthoDB" id="1521937at2"/>